<protein>
    <recommendedName>
        <fullName evidence="9">Copper-fist domain-containing protein</fullName>
    </recommendedName>
</protein>
<evidence type="ECO:0000256" key="7">
    <source>
        <dbReference type="ARBA" id="ARBA00023242"/>
    </source>
</evidence>
<comment type="subcellular location">
    <subcellularLocation>
        <location evidence="1">Nucleus</location>
    </subcellularLocation>
</comment>
<keyword evidence="6" id="KW-0804">Transcription</keyword>
<reference evidence="11" key="1">
    <citation type="journal article" date="2020" name="Stud. Mycol.">
        <title>101 Dothideomycetes genomes: A test case for predicting lifestyles and emergence of pathogens.</title>
        <authorList>
            <person name="Haridas S."/>
            <person name="Albert R."/>
            <person name="Binder M."/>
            <person name="Bloem J."/>
            <person name="LaButti K."/>
            <person name="Salamov A."/>
            <person name="Andreopoulos B."/>
            <person name="Baker S."/>
            <person name="Barry K."/>
            <person name="Bills G."/>
            <person name="Bluhm B."/>
            <person name="Cannon C."/>
            <person name="Castanera R."/>
            <person name="Culley D."/>
            <person name="Daum C."/>
            <person name="Ezra D."/>
            <person name="Gonzalez J."/>
            <person name="Henrissat B."/>
            <person name="Kuo A."/>
            <person name="Liang C."/>
            <person name="Lipzen A."/>
            <person name="Lutzoni F."/>
            <person name="Magnuson J."/>
            <person name="Mondo S."/>
            <person name="Nolan M."/>
            <person name="Ohm R."/>
            <person name="Pangilinan J."/>
            <person name="Park H.-J."/>
            <person name="Ramirez L."/>
            <person name="Alfaro M."/>
            <person name="Sun H."/>
            <person name="Tritt A."/>
            <person name="Yoshinaga Y."/>
            <person name="Zwiers L.-H."/>
            <person name="Turgeon B."/>
            <person name="Goodwin S."/>
            <person name="Spatafora J."/>
            <person name="Crous P."/>
            <person name="Grigoriev I."/>
        </authorList>
    </citation>
    <scope>NUCLEOTIDE SEQUENCE [LARGE SCALE GENOMIC DNA]</scope>
    <source>
        <strain evidence="11">CBS 304.66</strain>
    </source>
</reference>
<dbReference type="InterPro" id="IPR051763">
    <property type="entry name" value="Copper_Homeo_Regul"/>
</dbReference>
<keyword evidence="5" id="KW-0805">Transcription regulation</keyword>
<evidence type="ECO:0000313" key="11">
    <source>
        <dbReference type="Proteomes" id="UP000800093"/>
    </source>
</evidence>
<evidence type="ECO:0000256" key="8">
    <source>
        <dbReference type="SAM" id="MobiDB-lite"/>
    </source>
</evidence>
<feature type="compositionally biased region" description="Basic and acidic residues" evidence="8">
    <location>
        <begin position="441"/>
        <end position="453"/>
    </location>
</feature>
<keyword evidence="11" id="KW-1185">Reference proteome</keyword>
<dbReference type="InterPro" id="IPR036395">
    <property type="entry name" value="Cu_fist_DNA-bd_dom_sf"/>
</dbReference>
<feature type="compositionally biased region" description="Polar residues" evidence="8">
    <location>
        <begin position="181"/>
        <end position="191"/>
    </location>
</feature>
<evidence type="ECO:0000256" key="4">
    <source>
        <dbReference type="ARBA" id="ARBA00023008"/>
    </source>
</evidence>
<dbReference type="GO" id="GO:0005507">
    <property type="term" value="F:copper ion binding"/>
    <property type="evidence" value="ECO:0007669"/>
    <property type="project" value="InterPro"/>
</dbReference>
<dbReference type="PANTHER" id="PTHR28088">
    <property type="entry name" value="TRANSCRIPTIONAL ACTIVATOR HAA1-RELATED"/>
    <property type="match status" value="1"/>
</dbReference>
<dbReference type="PRINTS" id="PR00617">
    <property type="entry name" value="COPPERFIST"/>
</dbReference>
<dbReference type="PANTHER" id="PTHR28088:SF9">
    <property type="entry name" value="TRANSCRIPTION FACTOR GRISEA, PUTATIVE (AFU_ORTHOLOGUE AFUA_1G13190)-RELATED"/>
    <property type="match status" value="1"/>
</dbReference>
<dbReference type="EMBL" id="ML986581">
    <property type="protein sequence ID" value="KAF2269906.1"/>
    <property type="molecule type" value="Genomic_DNA"/>
</dbReference>
<keyword evidence="7" id="KW-0539">Nucleus</keyword>
<evidence type="ECO:0000256" key="2">
    <source>
        <dbReference type="ARBA" id="ARBA00022723"/>
    </source>
</evidence>
<keyword evidence="3" id="KW-0862">Zinc</keyword>
<organism evidence="10 11">
    <name type="scientific">Lojkania enalia</name>
    <dbReference type="NCBI Taxonomy" id="147567"/>
    <lineage>
        <taxon>Eukaryota</taxon>
        <taxon>Fungi</taxon>
        <taxon>Dikarya</taxon>
        <taxon>Ascomycota</taxon>
        <taxon>Pezizomycotina</taxon>
        <taxon>Dothideomycetes</taxon>
        <taxon>Pleosporomycetidae</taxon>
        <taxon>Pleosporales</taxon>
        <taxon>Pleosporales incertae sedis</taxon>
        <taxon>Lojkania</taxon>
    </lineage>
</organism>
<keyword evidence="2" id="KW-0479">Metal-binding</keyword>
<feature type="compositionally biased region" description="Polar residues" evidence="8">
    <location>
        <begin position="199"/>
        <end position="211"/>
    </location>
</feature>
<feature type="compositionally biased region" description="Polar residues" evidence="8">
    <location>
        <begin position="465"/>
        <end position="476"/>
    </location>
</feature>
<dbReference type="SMART" id="SM01090">
    <property type="entry name" value="Copper-fist"/>
    <property type="match status" value="1"/>
</dbReference>
<evidence type="ECO:0000256" key="6">
    <source>
        <dbReference type="ARBA" id="ARBA00023163"/>
    </source>
</evidence>
<proteinExistence type="predicted"/>
<dbReference type="SUPFAM" id="SSF57879">
    <property type="entry name" value="Zinc domain conserved in yeast copper-regulated transcription factors"/>
    <property type="match status" value="1"/>
</dbReference>
<dbReference type="InterPro" id="IPR001083">
    <property type="entry name" value="Cu_fist_DNA-bd_dom"/>
</dbReference>
<dbReference type="Gene3D" id="3.90.430.10">
    <property type="entry name" value="Copper fist DNA-binding domain"/>
    <property type="match status" value="1"/>
</dbReference>
<comment type="caution">
    <text evidence="10">The sequence shown here is derived from an EMBL/GenBank/DDBJ whole genome shotgun (WGS) entry which is preliminary data.</text>
</comment>
<dbReference type="GO" id="GO:0045944">
    <property type="term" value="P:positive regulation of transcription by RNA polymerase II"/>
    <property type="evidence" value="ECO:0007669"/>
    <property type="project" value="TreeGrafter"/>
</dbReference>
<dbReference type="PROSITE" id="PS50073">
    <property type="entry name" value="COPPER_FIST_2"/>
    <property type="match status" value="1"/>
</dbReference>
<accession>A0A9P4NAY0</accession>
<feature type="compositionally biased region" description="Polar residues" evidence="8">
    <location>
        <begin position="427"/>
        <end position="440"/>
    </location>
</feature>
<dbReference type="GO" id="GO:0000981">
    <property type="term" value="F:DNA-binding transcription factor activity, RNA polymerase II-specific"/>
    <property type="evidence" value="ECO:0007669"/>
    <property type="project" value="TreeGrafter"/>
</dbReference>
<feature type="compositionally biased region" description="Low complexity" evidence="8">
    <location>
        <begin position="125"/>
        <end position="147"/>
    </location>
</feature>
<feature type="compositionally biased region" description="Basic and acidic residues" evidence="8">
    <location>
        <begin position="170"/>
        <end position="180"/>
    </location>
</feature>
<feature type="domain" description="Copper-fist" evidence="9">
    <location>
        <begin position="11"/>
        <end position="43"/>
    </location>
</feature>
<dbReference type="GO" id="GO:0006879">
    <property type="term" value="P:intracellular iron ion homeostasis"/>
    <property type="evidence" value="ECO:0007669"/>
    <property type="project" value="TreeGrafter"/>
</dbReference>
<dbReference type="SMART" id="SM00412">
    <property type="entry name" value="Cu_FIST"/>
    <property type="match status" value="1"/>
</dbReference>
<dbReference type="OrthoDB" id="5600085at2759"/>
<dbReference type="GO" id="GO:0005634">
    <property type="term" value="C:nucleus"/>
    <property type="evidence" value="ECO:0007669"/>
    <property type="project" value="UniProtKB-SubCell"/>
</dbReference>
<evidence type="ECO:0000313" key="10">
    <source>
        <dbReference type="EMBL" id="KAF2269906.1"/>
    </source>
</evidence>
<feature type="region of interest" description="Disordered" evidence="8">
    <location>
        <begin position="39"/>
        <end position="211"/>
    </location>
</feature>
<dbReference type="FunFam" id="3.90.430.10:FF:000001">
    <property type="entry name" value="Copper fist DNA-binding protein"/>
    <property type="match status" value="1"/>
</dbReference>
<feature type="compositionally biased region" description="Polar residues" evidence="8">
    <location>
        <begin position="154"/>
        <end position="166"/>
    </location>
</feature>
<gene>
    <name evidence="10" type="ORF">CC78DRAFT_539821</name>
</gene>
<dbReference type="AlphaFoldDB" id="A0A9P4NAY0"/>
<evidence type="ECO:0000256" key="3">
    <source>
        <dbReference type="ARBA" id="ARBA00022833"/>
    </source>
</evidence>
<dbReference type="Proteomes" id="UP000800093">
    <property type="component" value="Unassembled WGS sequence"/>
</dbReference>
<evidence type="ECO:0000256" key="5">
    <source>
        <dbReference type="ARBA" id="ARBA00023015"/>
    </source>
</evidence>
<keyword evidence="4" id="KW-0186">Copper</keyword>
<evidence type="ECO:0000259" key="9">
    <source>
        <dbReference type="PROSITE" id="PS50073"/>
    </source>
</evidence>
<dbReference type="Pfam" id="PF00649">
    <property type="entry name" value="Copper-fist"/>
    <property type="match status" value="1"/>
</dbReference>
<evidence type="ECO:0000256" key="1">
    <source>
        <dbReference type="ARBA" id="ARBA00004123"/>
    </source>
</evidence>
<dbReference type="GO" id="GO:0000978">
    <property type="term" value="F:RNA polymerase II cis-regulatory region sequence-specific DNA binding"/>
    <property type="evidence" value="ECO:0007669"/>
    <property type="project" value="TreeGrafter"/>
</dbReference>
<name>A0A9P4NAY0_9PLEO</name>
<sequence length="554" mass="59096">MWAEINGERKKVACGPCIRGHRSSKCDHRDRVLIEVRKPGRPLSSCPHPSASECACPSDRAQPLTAVSGISSRVQKSRNRKSISSLTPSTIEKAIRASQEVDAESSSLGTSTTPTNPSFAPSDRSASNGASPPSSASSTPRITSSASLKPSYPSDAQLTDTQSQPVSDCCKPKTVREQEPRQQQGGSCCSNKSKEPQKPVQTKKSCYSEPSQPERVELVNQTQANNDQNARNHAQFQQHGQLQNQALGMVNPGFSFMSNMPSNLPANMAMLMPFGFNTPIYNHMAQLYQQSASVPMPPMPNGNGHNVPEHNCHCGDSCSCFGCAAHPHNATMTEYLRLMHQYMSTGGFGAIPPPTYDLPSYPHHPGFGPGVSQNLAFNNHSGTASFTNVSASQALSASVDPIVNVASFPPNVSGPWPQECIHASARTSTMSNGQSCNPSNIHRETSPDKKQEEPAPSPIFVDSPSEGNNEDTPTLSPSAYLWQELELPGCTDATGTCQCGDGCACVGCLTHGGHNGVPLDAPATSDSETFTTYITSNDGTQAEFATDPFLDTPN</sequence>
<feature type="region of interest" description="Disordered" evidence="8">
    <location>
        <begin position="427"/>
        <end position="476"/>
    </location>
</feature>
<feature type="compositionally biased region" description="Polar residues" evidence="8">
    <location>
        <begin position="104"/>
        <end position="119"/>
    </location>
</feature>
<dbReference type="GO" id="GO:0006878">
    <property type="term" value="P:intracellular copper ion homeostasis"/>
    <property type="evidence" value="ECO:0007669"/>
    <property type="project" value="TreeGrafter"/>
</dbReference>